<feature type="compositionally biased region" description="Gly residues" evidence="1">
    <location>
        <begin position="251"/>
        <end position="264"/>
    </location>
</feature>
<evidence type="ECO:0000313" key="4">
    <source>
        <dbReference type="Proteomes" id="UP000198280"/>
    </source>
</evidence>
<keyword evidence="2" id="KW-0472">Membrane</keyword>
<feature type="transmembrane region" description="Helical" evidence="2">
    <location>
        <begin position="211"/>
        <end position="231"/>
    </location>
</feature>
<evidence type="ECO:0000256" key="2">
    <source>
        <dbReference type="SAM" id="Phobius"/>
    </source>
</evidence>
<feature type="region of interest" description="Disordered" evidence="1">
    <location>
        <begin position="241"/>
        <end position="264"/>
    </location>
</feature>
<protein>
    <submittedName>
        <fullName evidence="3">Uncharacterized protein</fullName>
    </submittedName>
</protein>
<accession>A0A239EBN2</accession>
<name>A0A239EBN2_9ACTN</name>
<proteinExistence type="predicted"/>
<keyword evidence="2" id="KW-0812">Transmembrane</keyword>
<dbReference type="AlphaFoldDB" id="A0A239EBN2"/>
<reference evidence="3 4" key="1">
    <citation type="submission" date="2017-06" db="EMBL/GenBank/DDBJ databases">
        <authorList>
            <person name="Kim H.J."/>
            <person name="Triplett B.A."/>
        </authorList>
    </citation>
    <scope>NUCLEOTIDE SEQUENCE [LARGE SCALE GENOMIC DNA]</scope>
    <source>
        <strain evidence="3 4">CGMCC 4.1858</strain>
    </source>
</reference>
<organism evidence="3 4">
    <name type="scientific">Actinacidiphila glaucinigra</name>
    <dbReference type="NCBI Taxonomy" id="235986"/>
    <lineage>
        <taxon>Bacteria</taxon>
        <taxon>Bacillati</taxon>
        <taxon>Actinomycetota</taxon>
        <taxon>Actinomycetes</taxon>
        <taxon>Kitasatosporales</taxon>
        <taxon>Streptomycetaceae</taxon>
        <taxon>Actinacidiphila</taxon>
    </lineage>
</organism>
<dbReference type="EMBL" id="FZOF01000005">
    <property type="protein sequence ID" value="SNS41312.1"/>
    <property type="molecule type" value="Genomic_DNA"/>
</dbReference>
<sequence length="264" mass="28204">MEQVERNRSSAVVWLLIAVTALAVGVAMVFLTRDALEREREFRAAPPCASAPVEVSECRWEQRFTVRSVDTHSGKRQSPEADFLLPSGKPWHLTFRRTGPVLSQLEPDDKVVGLIWRGQVVEVRDAAGTWQETSDGPLEWPEDRLVGALAGLSTGLMALVGALWALFTRGPRHARAARVVRWHGVPMGVAAVVVLWVQAAGEWPMWSIPAVWGPLALLLLASAAAFAAAALRGELGYEAPSSAGSPRAPGGLPGAGSGPGTVRA</sequence>
<gene>
    <name evidence="3" type="ORF">SAMN05216252_105388</name>
</gene>
<feature type="transmembrane region" description="Helical" evidence="2">
    <location>
        <begin position="145"/>
        <end position="167"/>
    </location>
</feature>
<feature type="transmembrane region" description="Helical" evidence="2">
    <location>
        <begin position="179"/>
        <end position="199"/>
    </location>
</feature>
<feature type="compositionally biased region" description="Low complexity" evidence="1">
    <location>
        <begin position="241"/>
        <end position="250"/>
    </location>
</feature>
<feature type="transmembrane region" description="Helical" evidence="2">
    <location>
        <begin position="12"/>
        <end position="31"/>
    </location>
</feature>
<evidence type="ECO:0000256" key="1">
    <source>
        <dbReference type="SAM" id="MobiDB-lite"/>
    </source>
</evidence>
<dbReference type="Proteomes" id="UP000198280">
    <property type="component" value="Unassembled WGS sequence"/>
</dbReference>
<keyword evidence="2" id="KW-1133">Transmembrane helix</keyword>
<keyword evidence="4" id="KW-1185">Reference proteome</keyword>
<evidence type="ECO:0000313" key="3">
    <source>
        <dbReference type="EMBL" id="SNS41312.1"/>
    </source>
</evidence>